<dbReference type="PANTHER" id="PTHR46309:SF1">
    <property type="entry name" value="PHD FINGER PROTEIN 12"/>
    <property type="match status" value="1"/>
</dbReference>
<dbReference type="GO" id="GO:0008270">
    <property type="term" value="F:zinc ion binding"/>
    <property type="evidence" value="ECO:0007669"/>
    <property type="project" value="UniProtKB-KW"/>
</dbReference>
<feature type="domain" description="PHD-type" evidence="6">
    <location>
        <begin position="94"/>
        <end position="146"/>
    </location>
</feature>
<keyword evidence="3" id="KW-0862">Zinc</keyword>
<feature type="compositionally biased region" description="Basic residues" evidence="5">
    <location>
        <begin position="347"/>
        <end position="365"/>
    </location>
</feature>
<feature type="region of interest" description="Disordered" evidence="5">
    <location>
        <begin position="140"/>
        <end position="180"/>
    </location>
</feature>
<dbReference type="EMBL" id="KQ242117">
    <property type="protein sequence ID" value="KNC80713.1"/>
    <property type="molecule type" value="Genomic_DNA"/>
</dbReference>
<name>A0A0L0FXM3_9EUKA</name>
<dbReference type="eggNOG" id="KOG0383">
    <property type="taxonomic scope" value="Eukaryota"/>
</dbReference>
<keyword evidence="8" id="KW-1185">Reference proteome</keyword>
<evidence type="ECO:0000256" key="2">
    <source>
        <dbReference type="ARBA" id="ARBA00022771"/>
    </source>
</evidence>
<dbReference type="GeneID" id="25907438"/>
<feature type="region of interest" description="Disordered" evidence="5">
    <location>
        <begin position="203"/>
        <end position="234"/>
    </location>
</feature>
<feature type="compositionally biased region" description="Low complexity" evidence="5">
    <location>
        <begin position="257"/>
        <end position="267"/>
    </location>
</feature>
<dbReference type="PROSITE" id="PS01359">
    <property type="entry name" value="ZF_PHD_1"/>
    <property type="match status" value="2"/>
</dbReference>
<evidence type="ECO:0000313" key="7">
    <source>
        <dbReference type="EMBL" id="KNC80713.1"/>
    </source>
</evidence>
<feature type="domain" description="PHD-type" evidence="6">
    <location>
        <begin position="5"/>
        <end position="58"/>
    </location>
</feature>
<dbReference type="Gene3D" id="3.80.10.10">
    <property type="entry name" value="Ribonuclease Inhibitor"/>
    <property type="match status" value="2"/>
</dbReference>
<dbReference type="STRING" id="667725.A0A0L0FXM3"/>
<evidence type="ECO:0000259" key="6">
    <source>
        <dbReference type="PROSITE" id="PS50016"/>
    </source>
</evidence>
<reference evidence="7 8" key="1">
    <citation type="submission" date="2011-02" db="EMBL/GenBank/DDBJ databases">
        <title>The Genome Sequence of Sphaeroforma arctica JP610.</title>
        <authorList>
            <consortium name="The Broad Institute Genome Sequencing Platform"/>
            <person name="Russ C."/>
            <person name="Cuomo C."/>
            <person name="Young S.K."/>
            <person name="Zeng Q."/>
            <person name="Gargeya S."/>
            <person name="Alvarado L."/>
            <person name="Berlin A."/>
            <person name="Chapman S.B."/>
            <person name="Chen Z."/>
            <person name="Freedman E."/>
            <person name="Gellesch M."/>
            <person name="Goldberg J."/>
            <person name="Griggs A."/>
            <person name="Gujja S."/>
            <person name="Heilman E."/>
            <person name="Heiman D."/>
            <person name="Howarth C."/>
            <person name="Mehta T."/>
            <person name="Neiman D."/>
            <person name="Pearson M."/>
            <person name="Roberts A."/>
            <person name="Saif S."/>
            <person name="Shea T."/>
            <person name="Shenoy N."/>
            <person name="Sisk P."/>
            <person name="Stolte C."/>
            <person name="Sykes S."/>
            <person name="White J."/>
            <person name="Yandava C."/>
            <person name="Burger G."/>
            <person name="Gray M.W."/>
            <person name="Holland P.W.H."/>
            <person name="King N."/>
            <person name="Lang F.B.F."/>
            <person name="Roger A.J."/>
            <person name="Ruiz-Trillo I."/>
            <person name="Haas B."/>
            <person name="Nusbaum C."/>
            <person name="Birren B."/>
        </authorList>
    </citation>
    <scope>NUCLEOTIDE SEQUENCE [LARGE SCALE GENOMIC DNA]</scope>
    <source>
        <strain evidence="7 8">JP610</strain>
    </source>
</reference>
<gene>
    <name evidence="7" type="ORF">SARC_06934</name>
</gene>
<feature type="region of interest" description="Disordered" evidence="5">
    <location>
        <begin position="253"/>
        <end position="401"/>
    </location>
</feature>
<keyword evidence="2 4" id="KW-0863">Zinc-finger</keyword>
<dbReference type="SUPFAM" id="SSF52047">
    <property type="entry name" value="RNI-like"/>
    <property type="match status" value="1"/>
</dbReference>
<dbReference type="InterPro" id="IPR001965">
    <property type="entry name" value="Znf_PHD"/>
</dbReference>
<evidence type="ECO:0000313" key="8">
    <source>
        <dbReference type="Proteomes" id="UP000054560"/>
    </source>
</evidence>
<dbReference type="SMART" id="SM00249">
    <property type="entry name" value="PHD"/>
    <property type="match status" value="2"/>
</dbReference>
<evidence type="ECO:0000256" key="1">
    <source>
        <dbReference type="ARBA" id="ARBA00022723"/>
    </source>
</evidence>
<dbReference type="Pfam" id="PF25372">
    <property type="entry name" value="DUF7885"/>
    <property type="match status" value="1"/>
</dbReference>
<dbReference type="InterPro" id="IPR057207">
    <property type="entry name" value="FBXL15_LRR"/>
</dbReference>
<dbReference type="AlphaFoldDB" id="A0A0L0FXM3"/>
<dbReference type="SMART" id="SM00367">
    <property type="entry name" value="LRR_CC"/>
    <property type="match status" value="3"/>
</dbReference>
<dbReference type="RefSeq" id="XP_014154615.1">
    <property type="nucleotide sequence ID" value="XM_014299140.1"/>
</dbReference>
<dbReference type="Proteomes" id="UP000054560">
    <property type="component" value="Unassembled WGS sequence"/>
</dbReference>
<feature type="compositionally biased region" description="Basic and acidic residues" evidence="5">
    <location>
        <begin position="152"/>
        <end position="164"/>
    </location>
</feature>
<dbReference type="GO" id="GO:0005634">
    <property type="term" value="C:nucleus"/>
    <property type="evidence" value="ECO:0007669"/>
    <property type="project" value="TreeGrafter"/>
</dbReference>
<protein>
    <recommendedName>
        <fullName evidence="6">PHD-type domain-containing protein</fullName>
    </recommendedName>
</protein>
<dbReference type="Gene3D" id="3.30.40.10">
    <property type="entry name" value="Zinc/RING finger domain, C3HC4 (zinc finger)"/>
    <property type="match status" value="2"/>
</dbReference>
<keyword evidence="1" id="KW-0479">Metal-binding</keyword>
<dbReference type="InterPro" id="IPR032675">
    <property type="entry name" value="LRR_dom_sf"/>
</dbReference>
<dbReference type="GO" id="GO:0006357">
    <property type="term" value="P:regulation of transcription by RNA polymerase II"/>
    <property type="evidence" value="ECO:0007669"/>
    <property type="project" value="TreeGrafter"/>
</dbReference>
<dbReference type="PROSITE" id="PS50016">
    <property type="entry name" value="ZF_PHD_2"/>
    <property type="match status" value="2"/>
</dbReference>
<dbReference type="Pfam" id="PF00628">
    <property type="entry name" value="PHD"/>
    <property type="match status" value="1"/>
</dbReference>
<dbReference type="OrthoDB" id="421226at2759"/>
<dbReference type="InterPro" id="IPR006553">
    <property type="entry name" value="Leu-rich_rpt_Cys-con_subtyp"/>
</dbReference>
<dbReference type="InterPro" id="IPR013083">
    <property type="entry name" value="Znf_RING/FYVE/PHD"/>
</dbReference>
<dbReference type="InterPro" id="IPR011011">
    <property type="entry name" value="Znf_FYVE_PHD"/>
</dbReference>
<evidence type="ECO:0000256" key="3">
    <source>
        <dbReference type="ARBA" id="ARBA00022833"/>
    </source>
</evidence>
<accession>A0A0L0FXM3</accession>
<dbReference type="GO" id="GO:0003714">
    <property type="term" value="F:transcription corepressor activity"/>
    <property type="evidence" value="ECO:0007669"/>
    <property type="project" value="InterPro"/>
</dbReference>
<feature type="compositionally biased region" description="Basic and acidic residues" evidence="5">
    <location>
        <begin position="366"/>
        <end position="390"/>
    </location>
</feature>
<dbReference type="InterPro" id="IPR042163">
    <property type="entry name" value="PHF12"/>
</dbReference>
<evidence type="ECO:0000256" key="4">
    <source>
        <dbReference type="PROSITE-ProRule" id="PRU00146"/>
    </source>
</evidence>
<dbReference type="eggNOG" id="KOG1947">
    <property type="taxonomic scope" value="Eukaryota"/>
</dbReference>
<evidence type="ECO:0000256" key="5">
    <source>
        <dbReference type="SAM" id="MobiDB-lite"/>
    </source>
</evidence>
<organism evidence="7 8">
    <name type="scientific">Sphaeroforma arctica JP610</name>
    <dbReference type="NCBI Taxonomy" id="667725"/>
    <lineage>
        <taxon>Eukaryota</taxon>
        <taxon>Ichthyosporea</taxon>
        <taxon>Ichthyophonida</taxon>
        <taxon>Sphaeroforma</taxon>
    </lineage>
</organism>
<proteinExistence type="predicted"/>
<sequence>MVVNSDECFECKDCGELLCCDRCTKAFHLKCLPEAVRVVVLQGGDEDEDWHCMYCVKETFPAVADVPRAEAVPLDVTVSYDTTPEAAPAANMQHNFCDNCGQHGNVVCCDSCVRVFHLLCLGEIERDVLERADPDDTWACPRCSVNSPQSTDKGKGKAKVESEVGPRSITGGRGSVLPPTLYEGASSSGLSLNNASTSSGFVAPFPVSVPNQDPSPQGAGRNKKSNSVKGPRSALTSFLEEQGISARDIRDSHFRRQAASSSQSGSADGEQPIAEAEGPVDAPVDNAYIAMYKQARTNTTTTSSAGKRTRRRNKPKCGSGLEDVSSGEETESAPVSDVEGPSVGSTRAKRAAAKGLAKGKGKKKVKVVDEKKYGKGKDKGKGPKPKRDPNDSESDSSDYSDGEDFAGPLLLCSVCQRAIPRGATMSSVDPIHPLCQVCVAAQTKKRKSMRGKKKAAGAAGRFVEGTLMSVLYSEIDTLQDNETHNQLILLDCAKLDPESFKQIGYNCPQLIKLHLGECGQLQDEALSVISEACPDITSLLLHGSYLVTDQIYSDFLESHTKLVEFDVSWSAKLGEATLKTMGFLCREIETLTLNHMSRVDDDALKHLETLTSLKHLGLTYLDGVTDEGMAHLLRSVGANLLTLDISGNPQLTEITFKAIADRCSALTTLVMNDNVALTDFHITR</sequence>
<feature type="compositionally biased region" description="Polar residues" evidence="5">
    <location>
        <begin position="295"/>
        <end position="306"/>
    </location>
</feature>
<dbReference type="PANTHER" id="PTHR46309">
    <property type="entry name" value="PHD FINGER PROTEIN 12"/>
    <property type="match status" value="1"/>
</dbReference>
<feature type="compositionally biased region" description="Acidic residues" evidence="5">
    <location>
        <begin position="391"/>
        <end position="401"/>
    </location>
</feature>
<dbReference type="InterPro" id="IPR019786">
    <property type="entry name" value="Zinc_finger_PHD-type_CS"/>
</dbReference>
<dbReference type="InterPro" id="IPR019787">
    <property type="entry name" value="Znf_PHD-finger"/>
</dbReference>
<dbReference type="SUPFAM" id="SSF57903">
    <property type="entry name" value="FYVE/PHD zinc finger"/>
    <property type="match status" value="2"/>
</dbReference>